<name>A0A9W6VIM5_9PSEU</name>
<dbReference type="AlphaFoldDB" id="A0A9W6VIM5"/>
<evidence type="ECO:0000313" key="3">
    <source>
        <dbReference type="EMBL" id="GLY68602.1"/>
    </source>
</evidence>
<sequence length="180" mass="18856">MTITLDGRLPEARELREQETGVGRMAKDDALDDGTQASLFGDALSGPVNGSADEFQLTRVASPVKPDSSRVPDLVAAELGEDPLGGDVQAPLPAHTAAPIDPAPPLGILPRQRSRPGLRGYRPSLRLPRITLPQPGTVRAVKPSAGSAGVIVAVVLMIVFLVLAIEFVTSLISSITGLFH</sequence>
<reference evidence="3" key="1">
    <citation type="submission" date="2023-03" db="EMBL/GenBank/DDBJ databases">
        <title>Amycolatopsis taiwanensis NBRC 103393.</title>
        <authorList>
            <person name="Ichikawa N."/>
            <person name="Sato H."/>
            <person name="Tonouchi N."/>
        </authorList>
    </citation>
    <scope>NUCLEOTIDE SEQUENCE</scope>
    <source>
        <strain evidence="3">NBRC 103393</strain>
    </source>
</reference>
<dbReference type="Proteomes" id="UP001165136">
    <property type="component" value="Unassembled WGS sequence"/>
</dbReference>
<dbReference type="EMBL" id="BSTI01000012">
    <property type="protein sequence ID" value="GLY68602.1"/>
    <property type="molecule type" value="Genomic_DNA"/>
</dbReference>
<evidence type="ECO:0000313" key="4">
    <source>
        <dbReference type="Proteomes" id="UP001165136"/>
    </source>
</evidence>
<evidence type="ECO:0000256" key="2">
    <source>
        <dbReference type="SAM" id="Phobius"/>
    </source>
</evidence>
<keyword evidence="2" id="KW-1133">Transmembrane helix</keyword>
<keyword evidence="2" id="KW-0472">Membrane</keyword>
<feature type="region of interest" description="Disordered" evidence="1">
    <location>
        <begin position="97"/>
        <end position="120"/>
    </location>
</feature>
<proteinExistence type="predicted"/>
<evidence type="ECO:0000256" key="1">
    <source>
        <dbReference type="SAM" id="MobiDB-lite"/>
    </source>
</evidence>
<dbReference type="RefSeq" id="WP_245617069.1">
    <property type="nucleotide sequence ID" value="NZ_BSTI01000012.1"/>
</dbReference>
<feature type="transmembrane region" description="Helical" evidence="2">
    <location>
        <begin position="148"/>
        <end position="172"/>
    </location>
</feature>
<protein>
    <submittedName>
        <fullName evidence="3">Uncharacterized protein</fullName>
    </submittedName>
</protein>
<feature type="compositionally biased region" description="Basic and acidic residues" evidence="1">
    <location>
        <begin position="8"/>
        <end position="29"/>
    </location>
</feature>
<feature type="region of interest" description="Disordered" evidence="1">
    <location>
        <begin position="1"/>
        <end position="38"/>
    </location>
</feature>
<comment type="caution">
    <text evidence="3">The sequence shown here is derived from an EMBL/GenBank/DDBJ whole genome shotgun (WGS) entry which is preliminary data.</text>
</comment>
<keyword evidence="2" id="KW-0812">Transmembrane</keyword>
<keyword evidence="4" id="KW-1185">Reference proteome</keyword>
<organism evidence="3 4">
    <name type="scientific">Amycolatopsis taiwanensis</name>
    <dbReference type="NCBI Taxonomy" id="342230"/>
    <lineage>
        <taxon>Bacteria</taxon>
        <taxon>Bacillati</taxon>
        <taxon>Actinomycetota</taxon>
        <taxon>Actinomycetes</taxon>
        <taxon>Pseudonocardiales</taxon>
        <taxon>Pseudonocardiaceae</taxon>
        <taxon>Amycolatopsis</taxon>
    </lineage>
</organism>
<accession>A0A9W6VIM5</accession>
<gene>
    <name evidence="3" type="ORF">Atai01_52210</name>
</gene>